<dbReference type="AlphaFoldDB" id="A0A1N6RN63"/>
<dbReference type="SMART" id="SM00382">
    <property type="entry name" value="AAA"/>
    <property type="match status" value="1"/>
</dbReference>
<evidence type="ECO:0000313" key="3">
    <source>
        <dbReference type="Proteomes" id="UP000186895"/>
    </source>
</evidence>
<dbReference type="InterPro" id="IPR052026">
    <property type="entry name" value="ExeA_AAA_ATPase_DNA-bind"/>
</dbReference>
<dbReference type="GO" id="GO:0016887">
    <property type="term" value="F:ATP hydrolysis activity"/>
    <property type="evidence" value="ECO:0007669"/>
    <property type="project" value="InterPro"/>
</dbReference>
<dbReference type="Pfam" id="PF13401">
    <property type="entry name" value="AAA_22"/>
    <property type="match status" value="1"/>
</dbReference>
<dbReference type="PANTHER" id="PTHR35894">
    <property type="entry name" value="GENERAL SECRETION PATHWAY PROTEIN A-RELATED"/>
    <property type="match status" value="1"/>
</dbReference>
<dbReference type="EMBL" id="FTMN01000003">
    <property type="protein sequence ID" value="SIQ30273.1"/>
    <property type="molecule type" value="Genomic_DNA"/>
</dbReference>
<protein>
    <submittedName>
        <fullName evidence="2">Type II secretory pathway, component ExeA (Predicted ATPase)</fullName>
    </submittedName>
</protein>
<gene>
    <name evidence="2" type="ORF">SAMN05421647_103429</name>
</gene>
<dbReference type="Gene3D" id="3.40.50.300">
    <property type="entry name" value="P-loop containing nucleotide triphosphate hydrolases"/>
    <property type="match status" value="1"/>
</dbReference>
<accession>A0A1N6RN63</accession>
<evidence type="ECO:0000259" key="1">
    <source>
        <dbReference type="SMART" id="SM00382"/>
    </source>
</evidence>
<organism evidence="2 3">
    <name type="scientific">Marinobacterium stanieri</name>
    <dbReference type="NCBI Taxonomy" id="49186"/>
    <lineage>
        <taxon>Bacteria</taxon>
        <taxon>Pseudomonadati</taxon>
        <taxon>Pseudomonadota</taxon>
        <taxon>Gammaproteobacteria</taxon>
        <taxon>Oceanospirillales</taxon>
        <taxon>Oceanospirillaceae</taxon>
        <taxon>Marinobacterium</taxon>
    </lineage>
</organism>
<keyword evidence="3" id="KW-1185">Reference proteome</keyword>
<reference evidence="2 3" key="1">
    <citation type="submission" date="2017-01" db="EMBL/GenBank/DDBJ databases">
        <authorList>
            <person name="Mah S.A."/>
            <person name="Swanson W.J."/>
            <person name="Moy G.W."/>
            <person name="Vacquier V.D."/>
        </authorList>
    </citation>
    <scope>NUCLEOTIDE SEQUENCE [LARGE SCALE GENOMIC DNA]</scope>
    <source>
        <strain evidence="2 3">DSM 7027</strain>
    </source>
</reference>
<dbReference type="PANTHER" id="PTHR35894:SF1">
    <property type="entry name" value="PHOSPHORIBULOKINASE _ URIDINE KINASE FAMILY"/>
    <property type="match status" value="1"/>
</dbReference>
<proteinExistence type="predicted"/>
<evidence type="ECO:0000313" key="2">
    <source>
        <dbReference type="EMBL" id="SIQ30273.1"/>
    </source>
</evidence>
<sequence>MSMRLDRVLTSLDFTKSDLARQVHLSPATITQLVRYNKWPKSRTVEDFQAEIIDILRANGLQPYQEKGLFEFEARPLAPTQRTAPSHNPNAEQDHNLENLMLLRKQTLKPETKRTFRLFRDPFAEVRAAEEVYLTHDIRYVRESMRSGAKFGTFMAIVGESGAGKSTLRKDLATWAANEHDPVILIEPYVLGMEESDERGKTLKSGHIAESIMRSVAPGEKIKASSEARFRQCHEALLESFRAGNRHVLIIEEAHGMPIATLKHLKRFYELEDGFNKLLSIILIGQTELGRRLDERNPRVREIVQRCEVVTLRPLDSHLEGYLQHRFQIAGADLSKLMDANAIEALRTKLTGQGFSALYPLAVHNVVTAALNEAAQLGIPKLTADLIKGV</sequence>
<name>A0A1N6RN63_9GAMM</name>
<dbReference type="InterPro" id="IPR027417">
    <property type="entry name" value="P-loop_NTPase"/>
</dbReference>
<dbReference type="Proteomes" id="UP000186895">
    <property type="component" value="Unassembled WGS sequence"/>
</dbReference>
<dbReference type="SUPFAM" id="SSF52540">
    <property type="entry name" value="P-loop containing nucleoside triphosphate hydrolases"/>
    <property type="match status" value="1"/>
</dbReference>
<dbReference type="InterPro" id="IPR049945">
    <property type="entry name" value="AAA_22"/>
</dbReference>
<dbReference type="InterPro" id="IPR003593">
    <property type="entry name" value="AAA+_ATPase"/>
</dbReference>
<feature type="domain" description="AAA+ ATPase" evidence="1">
    <location>
        <begin position="151"/>
        <end position="308"/>
    </location>
</feature>
<dbReference type="STRING" id="49186.SAMN05421647_103429"/>
<dbReference type="RefSeq" id="WP_217695116.1">
    <property type="nucleotide sequence ID" value="NZ_FTMN01000003.1"/>
</dbReference>